<reference evidence="1 2" key="1">
    <citation type="submission" date="2024-03" db="EMBL/GenBank/DDBJ databases">
        <title>High-quality draft genome sequence of Oceanobacter sp. wDCs-4.</title>
        <authorList>
            <person name="Dong C."/>
        </authorList>
    </citation>
    <scope>NUCLEOTIDE SEQUENCE [LARGE SCALE GENOMIC DNA]</scope>
    <source>
        <strain evidence="2">wDCs-4</strain>
    </source>
</reference>
<evidence type="ECO:0008006" key="3">
    <source>
        <dbReference type="Google" id="ProtNLM"/>
    </source>
</evidence>
<gene>
    <name evidence="1" type="ORF">WG929_20520</name>
</gene>
<dbReference type="EMBL" id="JBBKTX010000044">
    <property type="protein sequence ID" value="MFK4754790.1"/>
    <property type="molecule type" value="Genomic_DNA"/>
</dbReference>
<proteinExistence type="predicted"/>
<keyword evidence="2" id="KW-1185">Reference proteome</keyword>
<evidence type="ECO:0000313" key="2">
    <source>
        <dbReference type="Proteomes" id="UP001620597"/>
    </source>
</evidence>
<accession>A0ABW8NP70</accession>
<name>A0ABW8NP70_9GAMM</name>
<dbReference type="RefSeq" id="WP_416207569.1">
    <property type="nucleotide sequence ID" value="NZ_JBBKTX010000044.1"/>
</dbReference>
<organism evidence="1 2">
    <name type="scientific">Oceanobacter antarcticus</name>
    <dbReference type="NCBI Taxonomy" id="3133425"/>
    <lineage>
        <taxon>Bacteria</taxon>
        <taxon>Pseudomonadati</taxon>
        <taxon>Pseudomonadota</taxon>
        <taxon>Gammaproteobacteria</taxon>
        <taxon>Oceanospirillales</taxon>
        <taxon>Oceanospirillaceae</taxon>
        <taxon>Oceanobacter</taxon>
    </lineage>
</organism>
<protein>
    <recommendedName>
        <fullName evidence="3">Transposase</fullName>
    </recommendedName>
</protein>
<sequence length="47" mass="5423">MTDISIIAIDLAKSVFQICIVSGQNKVLKQLRLSREKFRHCYSAERL</sequence>
<dbReference type="Proteomes" id="UP001620597">
    <property type="component" value="Unassembled WGS sequence"/>
</dbReference>
<comment type="caution">
    <text evidence="1">The sequence shown here is derived from an EMBL/GenBank/DDBJ whole genome shotgun (WGS) entry which is preliminary data.</text>
</comment>
<evidence type="ECO:0000313" key="1">
    <source>
        <dbReference type="EMBL" id="MFK4754790.1"/>
    </source>
</evidence>